<feature type="region of interest" description="Disordered" evidence="2">
    <location>
        <begin position="224"/>
        <end position="268"/>
    </location>
</feature>
<proteinExistence type="predicted"/>
<dbReference type="InterPro" id="IPR008160">
    <property type="entry name" value="Collagen"/>
</dbReference>
<evidence type="ECO:0000313" key="3">
    <source>
        <dbReference type="Proteomes" id="UP000035642"/>
    </source>
</evidence>
<evidence type="ECO:0000256" key="2">
    <source>
        <dbReference type="SAM" id="MobiDB-lite"/>
    </source>
</evidence>
<sequence length="451" mass="48501">MIGVNGRNGYNGHYVAVKTKAEAPCQKCPMAPPGPPGHPGKKGPRGPAGSSGKNGTGGTPGRVGPPGPAGVRGAPGEIGTQGPPGDAGKVLNGAPPGSQGKPGPVGPRGKPGLPGRQPSFCSLPVHKLMARNMFLTSALLARLVIRTEENGLILKRKDGKRRKRDERNEKAEAVRYDSKKRTSDEIRYARGDLRDGSNKFLVASAQFIFIISWAYRHRPFIHLNRDGRPGVAGSPGTRGPQGERGNKGALGAPGPHGPPGFPGHPGSWGFVLVLQKKRQKGMLKQRYDSAQKHPQPSTSPGWTPSSVALHFKSTQDEKTGSNDQSYLTSPQQVPQPQTQTHGKSTFSRKPILRHDDSELLEPITPEPHQSRKPMGYSQEQLNSMSQSLLQKSGARFESAMVKTNRGYDVHIVSSSYSASPVSKSWDAGMPKQHNPANYEQLAPPPPKYKFK</sequence>
<dbReference type="PANTHER" id="PTHR24023">
    <property type="entry name" value="COLLAGEN ALPHA"/>
    <property type="match status" value="1"/>
</dbReference>
<name>A0A158P9U0_ANGCA</name>
<organism evidence="3 4">
    <name type="scientific">Angiostrongylus cantonensis</name>
    <name type="common">Rat lungworm</name>
    <dbReference type="NCBI Taxonomy" id="6313"/>
    <lineage>
        <taxon>Eukaryota</taxon>
        <taxon>Metazoa</taxon>
        <taxon>Ecdysozoa</taxon>
        <taxon>Nematoda</taxon>
        <taxon>Chromadorea</taxon>
        <taxon>Rhabditida</taxon>
        <taxon>Rhabditina</taxon>
        <taxon>Rhabditomorpha</taxon>
        <taxon>Strongyloidea</taxon>
        <taxon>Metastrongylidae</taxon>
        <taxon>Angiostrongylus</taxon>
    </lineage>
</organism>
<dbReference type="GO" id="GO:0030020">
    <property type="term" value="F:extracellular matrix structural constituent conferring tensile strength"/>
    <property type="evidence" value="ECO:0007669"/>
    <property type="project" value="TreeGrafter"/>
</dbReference>
<keyword evidence="1" id="KW-0677">Repeat</keyword>
<accession>A0A158P9U0</accession>
<feature type="region of interest" description="Disordered" evidence="2">
    <location>
        <begin position="27"/>
        <end position="118"/>
    </location>
</feature>
<dbReference type="AlphaFoldDB" id="A0A158P9U0"/>
<reference evidence="3" key="1">
    <citation type="submission" date="2012-09" db="EMBL/GenBank/DDBJ databases">
        <authorList>
            <person name="Martin A.A."/>
        </authorList>
    </citation>
    <scope>NUCLEOTIDE SEQUENCE</scope>
</reference>
<feature type="compositionally biased region" description="Gly residues" evidence="2">
    <location>
        <begin position="52"/>
        <end position="61"/>
    </location>
</feature>
<feature type="compositionally biased region" description="Polar residues" evidence="2">
    <location>
        <begin position="292"/>
        <end position="306"/>
    </location>
</feature>
<feature type="compositionally biased region" description="Low complexity" evidence="2">
    <location>
        <begin position="328"/>
        <end position="340"/>
    </location>
</feature>
<feature type="region of interest" description="Disordered" evidence="2">
    <location>
        <begin position="281"/>
        <end position="375"/>
    </location>
</feature>
<keyword evidence="3" id="KW-1185">Reference proteome</keyword>
<dbReference type="WBParaSite" id="ACAC_0000863901-mRNA-1">
    <property type="protein sequence ID" value="ACAC_0000863901-mRNA-1"/>
    <property type="gene ID" value="ACAC_0000863901"/>
</dbReference>
<dbReference type="GO" id="GO:0031012">
    <property type="term" value="C:extracellular matrix"/>
    <property type="evidence" value="ECO:0007669"/>
    <property type="project" value="TreeGrafter"/>
</dbReference>
<reference evidence="4" key="2">
    <citation type="submission" date="2016-04" db="UniProtKB">
        <authorList>
            <consortium name="WormBaseParasite"/>
        </authorList>
    </citation>
    <scope>IDENTIFICATION</scope>
</reference>
<dbReference type="GO" id="GO:0005615">
    <property type="term" value="C:extracellular space"/>
    <property type="evidence" value="ECO:0007669"/>
    <property type="project" value="TreeGrafter"/>
</dbReference>
<evidence type="ECO:0000256" key="1">
    <source>
        <dbReference type="ARBA" id="ARBA00022737"/>
    </source>
</evidence>
<dbReference type="Proteomes" id="UP000035642">
    <property type="component" value="Unassembled WGS sequence"/>
</dbReference>
<dbReference type="STRING" id="6313.A0A158P9U0"/>
<feature type="compositionally biased region" description="Pro residues" evidence="2">
    <location>
        <begin position="442"/>
        <end position="451"/>
    </location>
</feature>
<feature type="compositionally biased region" description="Low complexity" evidence="2">
    <location>
        <begin position="99"/>
        <end position="118"/>
    </location>
</feature>
<feature type="region of interest" description="Disordered" evidence="2">
    <location>
        <begin position="420"/>
        <end position="451"/>
    </location>
</feature>
<dbReference type="Pfam" id="PF01391">
    <property type="entry name" value="Collagen"/>
    <property type="match status" value="2"/>
</dbReference>
<dbReference type="PANTHER" id="PTHR24023:SF1096">
    <property type="entry name" value="COLLAGEN ALPHA-1(I) CHAIN-LIKE"/>
    <property type="match status" value="1"/>
</dbReference>
<dbReference type="InterPro" id="IPR050149">
    <property type="entry name" value="Collagen_superfamily"/>
</dbReference>
<dbReference type="GO" id="GO:0030198">
    <property type="term" value="P:extracellular matrix organization"/>
    <property type="evidence" value="ECO:0007669"/>
    <property type="project" value="TreeGrafter"/>
</dbReference>
<evidence type="ECO:0000313" key="4">
    <source>
        <dbReference type="WBParaSite" id="ACAC_0000863901-mRNA-1"/>
    </source>
</evidence>
<protein>
    <submittedName>
        <fullName evidence="4">Col_cuticle_N domain-containing protein</fullName>
    </submittedName>
</protein>